<dbReference type="EMBL" id="JACEIK010002362">
    <property type="protein sequence ID" value="MCD9560694.1"/>
    <property type="molecule type" value="Genomic_DNA"/>
</dbReference>
<evidence type="ECO:0000313" key="2">
    <source>
        <dbReference type="Proteomes" id="UP000823775"/>
    </source>
</evidence>
<organism evidence="1 2">
    <name type="scientific">Datura stramonium</name>
    <name type="common">Jimsonweed</name>
    <name type="synonym">Common thornapple</name>
    <dbReference type="NCBI Taxonomy" id="4076"/>
    <lineage>
        <taxon>Eukaryota</taxon>
        <taxon>Viridiplantae</taxon>
        <taxon>Streptophyta</taxon>
        <taxon>Embryophyta</taxon>
        <taxon>Tracheophyta</taxon>
        <taxon>Spermatophyta</taxon>
        <taxon>Magnoliopsida</taxon>
        <taxon>eudicotyledons</taxon>
        <taxon>Gunneridae</taxon>
        <taxon>Pentapetalae</taxon>
        <taxon>asterids</taxon>
        <taxon>lamiids</taxon>
        <taxon>Solanales</taxon>
        <taxon>Solanaceae</taxon>
        <taxon>Solanoideae</taxon>
        <taxon>Datureae</taxon>
        <taxon>Datura</taxon>
    </lineage>
</organism>
<dbReference type="Proteomes" id="UP000823775">
    <property type="component" value="Unassembled WGS sequence"/>
</dbReference>
<protein>
    <submittedName>
        <fullName evidence="1">Uncharacterized protein</fullName>
    </submittedName>
</protein>
<sequence length="194" mass="22585">MASTSLSAVEIDKEISSILHEMQSLPPHLNEHANEDVQVIREIKRMCELTAKSMQKLFQGNYEEYEKFNQMHAAQIISGYFEIYWQLVREIQSESSLPFLMEEIDRCLITSRIYDLKFRTTNICLMDALWKGETRVFVNDDGGFSIEHLTGYDGDILANALELHLMVTSYWSVVVKRLARVYNYAFIIENDKRG</sequence>
<keyword evidence="2" id="KW-1185">Reference proteome</keyword>
<reference evidence="1 2" key="1">
    <citation type="journal article" date="2021" name="BMC Genomics">
        <title>Datura genome reveals duplications of psychoactive alkaloid biosynthetic genes and high mutation rate following tissue culture.</title>
        <authorList>
            <person name="Rajewski A."/>
            <person name="Carter-House D."/>
            <person name="Stajich J."/>
            <person name="Litt A."/>
        </authorList>
    </citation>
    <scope>NUCLEOTIDE SEQUENCE [LARGE SCALE GENOMIC DNA]</scope>
    <source>
        <strain evidence="1">AR-01</strain>
    </source>
</reference>
<accession>A0ABS8UP63</accession>
<proteinExistence type="predicted"/>
<gene>
    <name evidence="1" type="ORF">HAX54_019439</name>
</gene>
<evidence type="ECO:0000313" key="1">
    <source>
        <dbReference type="EMBL" id="MCD9560694.1"/>
    </source>
</evidence>
<comment type="caution">
    <text evidence="1">The sequence shown here is derived from an EMBL/GenBank/DDBJ whole genome shotgun (WGS) entry which is preliminary data.</text>
</comment>
<name>A0ABS8UP63_DATST</name>